<evidence type="ECO:0000313" key="4">
    <source>
        <dbReference type="Proteomes" id="UP001185873"/>
    </source>
</evidence>
<dbReference type="GO" id="GO:0016491">
    <property type="term" value="F:oxidoreductase activity"/>
    <property type="evidence" value="ECO:0007669"/>
    <property type="project" value="UniProtKB-KW"/>
</dbReference>
<keyword evidence="3" id="KW-0560">Oxidoreductase</keyword>
<evidence type="ECO:0000259" key="2">
    <source>
        <dbReference type="Pfam" id="PF09995"/>
    </source>
</evidence>
<accession>A0AAE4U3N4</accession>
<dbReference type="Pfam" id="PF09995">
    <property type="entry name" value="MPAB_Lcp_cat"/>
    <property type="match status" value="1"/>
</dbReference>
<sequence length="362" mass="40718">MSISLTKPWEVSRVTTRYLRKDEGFFAPDSVARRVWSYPTSALFGFIRSVTIEHLDPDLTAAVDHSGQVVQRPAVRYDRTVQYFATVLFGDAETVIKSSDVLMKVHARAHGPNPVTGGEYDSNRPSSQLWIHMTAWHSILYVYEKYGPGKLSRSDENEYWRECAVAAQFQPIEIDDVPRTRGEVQKYFDDWRDRLASSEAAMYNIDFILDGMRTVFTALPAPMRLVLGPFVRAGVVATYPRWMRSMMGVRQSPVTDALASAAIRPAMAALARGPRAQVWFLNRIAPRGGPVLEGYLRGVDAESSSVYTPQEARKKFGDPRSPLEQYSDLLAARQQGSAPAPYEHNHRDDLLEFATPKAQASR</sequence>
<reference evidence="3" key="1">
    <citation type="submission" date="2023-10" db="EMBL/GenBank/DDBJ databases">
        <title>Development of a sustainable strategy for remediation of hydrocarbon-contaminated territories based on the waste exchange concept.</title>
        <authorList>
            <person name="Krivoruchko A."/>
        </authorList>
    </citation>
    <scope>NUCLEOTIDE SEQUENCE</scope>
    <source>
        <strain evidence="3">IEGM 1175</strain>
    </source>
</reference>
<dbReference type="AlphaFoldDB" id="A0AAE4U3N4"/>
<dbReference type="InterPro" id="IPR018713">
    <property type="entry name" value="MPAB/Lcp_cat_dom"/>
</dbReference>
<organism evidence="3 4">
    <name type="scientific">Dietzia maris</name>
    <dbReference type="NCBI Taxonomy" id="37915"/>
    <lineage>
        <taxon>Bacteria</taxon>
        <taxon>Bacillati</taxon>
        <taxon>Actinomycetota</taxon>
        <taxon>Actinomycetes</taxon>
        <taxon>Mycobacteriales</taxon>
        <taxon>Dietziaceae</taxon>
        <taxon>Dietzia</taxon>
    </lineage>
</organism>
<evidence type="ECO:0000313" key="3">
    <source>
        <dbReference type="EMBL" id="MDV6300926.1"/>
    </source>
</evidence>
<comment type="caution">
    <text evidence="3">The sequence shown here is derived from an EMBL/GenBank/DDBJ whole genome shotgun (WGS) entry which is preliminary data.</text>
</comment>
<feature type="domain" description="ER-bound oxygenase mpaB/mpaB'/Rubber oxygenase catalytic" evidence="2">
    <location>
        <begin position="33"/>
        <end position="267"/>
    </location>
</feature>
<proteinExistence type="predicted"/>
<name>A0AAE4U3N4_9ACTN</name>
<gene>
    <name evidence="3" type="ORF">R3P82_17600</name>
</gene>
<evidence type="ECO:0000256" key="1">
    <source>
        <dbReference type="SAM" id="MobiDB-lite"/>
    </source>
</evidence>
<dbReference type="RefSeq" id="WP_317471410.1">
    <property type="nucleotide sequence ID" value="NZ_JAWLKJ010000007.1"/>
</dbReference>
<dbReference type="EC" id="1.-.-.-" evidence="3"/>
<dbReference type="Proteomes" id="UP001185873">
    <property type="component" value="Unassembled WGS sequence"/>
</dbReference>
<dbReference type="PANTHER" id="PTHR36151">
    <property type="entry name" value="BLR2777 PROTEIN"/>
    <property type="match status" value="1"/>
</dbReference>
<feature type="region of interest" description="Disordered" evidence="1">
    <location>
        <begin position="307"/>
        <end position="362"/>
    </location>
</feature>
<dbReference type="PANTHER" id="PTHR36151:SF3">
    <property type="entry name" value="ER-BOUND OXYGENASE MPAB_MPAB'_RUBBER OXYGENASE CATALYTIC DOMAIN-CONTAINING PROTEIN"/>
    <property type="match status" value="1"/>
</dbReference>
<protein>
    <submittedName>
        <fullName evidence="3">Oxygenase MpaB family protein</fullName>
        <ecNumber evidence="3">1.-.-.-</ecNumber>
    </submittedName>
</protein>
<dbReference type="EMBL" id="JAWLKJ010000007">
    <property type="protein sequence ID" value="MDV6300926.1"/>
    <property type="molecule type" value="Genomic_DNA"/>
</dbReference>